<dbReference type="AlphaFoldDB" id="A0AAN9LRF0"/>
<dbReference type="GO" id="GO:0120330">
    <property type="term" value="C:rixosome complex"/>
    <property type="evidence" value="ECO:0007669"/>
    <property type="project" value="TreeGrafter"/>
</dbReference>
<dbReference type="InterPro" id="IPR045227">
    <property type="entry name" value="WDR18/Ipi3/RID3"/>
</dbReference>
<dbReference type="InterPro" id="IPR015943">
    <property type="entry name" value="WD40/YVTN_repeat-like_dom_sf"/>
</dbReference>
<dbReference type="InterPro" id="IPR019775">
    <property type="entry name" value="WD40_repeat_CS"/>
</dbReference>
<feature type="repeat" description="WD" evidence="3">
    <location>
        <begin position="199"/>
        <end position="242"/>
    </location>
</feature>
<keyword evidence="5" id="KW-1185">Reference proteome</keyword>
<dbReference type="InterPro" id="IPR036322">
    <property type="entry name" value="WD40_repeat_dom_sf"/>
</dbReference>
<dbReference type="GO" id="GO:0006261">
    <property type="term" value="P:DNA-templated DNA replication"/>
    <property type="evidence" value="ECO:0007669"/>
    <property type="project" value="TreeGrafter"/>
</dbReference>
<dbReference type="PROSITE" id="PS50294">
    <property type="entry name" value="WD_REPEATS_REGION"/>
    <property type="match status" value="2"/>
</dbReference>
<dbReference type="FunFam" id="2.130.10.10:FF:000600">
    <property type="entry name" value="Protein ROOT INITIATION DEFECTIVE 3"/>
    <property type="match status" value="1"/>
</dbReference>
<name>A0AAN9LRF0_CANGL</name>
<dbReference type="GO" id="GO:0005656">
    <property type="term" value="C:nuclear pre-replicative complex"/>
    <property type="evidence" value="ECO:0007669"/>
    <property type="project" value="TreeGrafter"/>
</dbReference>
<sequence>MIIHSPLFKITALPPLQCPSQRSTIALTRMEVVLASTSVDGGTIGCWDLHTGAEHLRYKSCSSPSHGLLPVGSRFIASSQLRESSASSGSVLFWSWSKSQVEVKSFPAEPIKPLAANHPGTFIAGGGLSGDIYLWEVETGRLLKKWRAHFRAVTCLVFSEDDSMLISGSEDGCVRVWSLFMIFDDVRSQQANNLYEYSFSEHTLRVTDVVIGYGGCNAIIVSASEDRTCKVWSLSRGNLLRNIVFPSIIDTIALDPAEHVFYAGSRDGKIFIAALNTESTATNKYGMHIIGSFSNHSMAVTCLAYSMGENLLISGSEDGMVRVWNVRTRNIVRMFRHSKGPVNNILVVRRETDYSNQVSFNVQASSRKQGANLPPPLEKYANSTDEDSDMKTIISLGGDRRSADVSYLSSRVISNYIKELQHQGTAAASEMEMDKLTQDCQRSMQMVNQWKEMYGNLHQFCVKELLDGGRARTLDENDK</sequence>
<evidence type="ECO:0000256" key="2">
    <source>
        <dbReference type="ARBA" id="ARBA00022737"/>
    </source>
</evidence>
<dbReference type="PRINTS" id="PR00320">
    <property type="entry name" value="GPROTEINBRPT"/>
</dbReference>
<dbReference type="EMBL" id="JAYMYQ010000004">
    <property type="protein sequence ID" value="KAK7340711.1"/>
    <property type="molecule type" value="Genomic_DNA"/>
</dbReference>
<dbReference type="PANTHER" id="PTHR18763">
    <property type="entry name" value="WD-REPEAT PROTEIN 18"/>
    <property type="match status" value="1"/>
</dbReference>
<feature type="repeat" description="WD" evidence="3">
    <location>
        <begin position="146"/>
        <end position="179"/>
    </location>
</feature>
<evidence type="ECO:0000256" key="3">
    <source>
        <dbReference type="PROSITE-ProRule" id="PRU00221"/>
    </source>
</evidence>
<dbReference type="InterPro" id="IPR020472">
    <property type="entry name" value="WD40_PAC1"/>
</dbReference>
<dbReference type="Proteomes" id="UP001367508">
    <property type="component" value="Unassembled WGS sequence"/>
</dbReference>
<evidence type="ECO:0000313" key="4">
    <source>
        <dbReference type="EMBL" id="KAK7340711.1"/>
    </source>
</evidence>
<dbReference type="PANTHER" id="PTHR18763:SF0">
    <property type="entry name" value="WD REPEAT-CONTAINING PROTEIN 18"/>
    <property type="match status" value="1"/>
</dbReference>
<dbReference type="SUPFAM" id="SSF50978">
    <property type="entry name" value="WD40 repeat-like"/>
    <property type="match status" value="1"/>
</dbReference>
<evidence type="ECO:0008006" key="6">
    <source>
        <dbReference type="Google" id="ProtNLM"/>
    </source>
</evidence>
<comment type="caution">
    <text evidence="4">The sequence shown here is derived from an EMBL/GenBank/DDBJ whole genome shotgun (WGS) entry which is preliminary data.</text>
</comment>
<dbReference type="PROSITE" id="PS00678">
    <property type="entry name" value="WD_REPEATS_1"/>
    <property type="match status" value="1"/>
</dbReference>
<protein>
    <recommendedName>
        <fullName evidence="6">WD repeat domain 18</fullName>
    </recommendedName>
</protein>
<accession>A0AAN9LRF0</accession>
<dbReference type="Pfam" id="PF00400">
    <property type="entry name" value="WD40"/>
    <property type="match status" value="3"/>
</dbReference>
<keyword evidence="2" id="KW-0677">Repeat</keyword>
<dbReference type="SMART" id="SM00320">
    <property type="entry name" value="WD40"/>
    <property type="match status" value="5"/>
</dbReference>
<gene>
    <name evidence="4" type="ORF">VNO77_21421</name>
</gene>
<organism evidence="4 5">
    <name type="scientific">Canavalia gladiata</name>
    <name type="common">Sword bean</name>
    <name type="synonym">Dolichos gladiatus</name>
    <dbReference type="NCBI Taxonomy" id="3824"/>
    <lineage>
        <taxon>Eukaryota</taxon>
        <taxon>Viridiplantae</taxon>
        <taxon>Streptophyta</taxon>
        <taxon>Embryophyta</taxon>
        <taxon>Tracheophyta</taxon>
        <taxon>Spermatophyta</taxon>
        <taxon>Magnoliopsida</taxon>
        <taxon>eudicotyledons</taxon>
        <taxon>Gunneridae</taxon>
        <taxon>Pentapetalae</taxon>
        <taxon>rosids</taxon>
        <taxon>fabids</taxon>
        <taxon>Fabales</taxon>
        <taxon>Fabaceae</taxon>
        <taxon>Papilionoideae</taxon>
        <taxon>50 kb inversion clade</taxon>
        <taxon>NPAAA clade</taxon>
        <taxon>indigoferoid/millettioid clade</taxon>
        <taxon>Phaseoleae</taxon>
        <taxon>Canavalia</taxon>
    </lineage>
</organism>
<proteinExistence type="predicted"/>
<dbReference type="PROSITE" id="PS50082">
    <property type="entry name" value="WD_REPEATS_2"/>
    <property type="match status" value="3"/>
</dbReference>
<dbReference type="InterPro" id="IPR001680">
    <property type="entry name" value="WD40_rpt"/>
</dbReference>
<dbReference type="Gene3D" id="2.130.10.10">
    <property type="entry name" value="YVTN repeat-like/Quinoprotein amine dehydrogenase"/>
    <property type="match status" value="2"/>
</dbReference>
<keyword evidence="1 3" id="KW-0853">WD repeat</keyword>
<dbReference type="GO" id="GO:0006364">
    <property type="term" value="P:rRNA processing"/>
    <property type="evidence" value="ECO:0007669"/>
    <property type="project" value="TreeGrafter"/>
</dbReference>
<reference evidence="4 5" key="1">
    <citation type="submission" date="2024-01" db="EMBL/GenBank/DDBJ databases">
        <title>The genomes of 5 underutilized Papilionoideae crops provide insights into root nodulation and disease resistanc.</title>
        <authorList>
            <person name="Jiang F."/>
        </authorList>
    </citation>
    <scope>NUCLEOTIDE SEQUENCE [LARGE SCALE GENOMIC DNA]</scope>
    <source>
        <strain evidence="4">LVBAO_FW01</strain>
        <tissue evidence="4">Leaves</tissue>
    </source>
</reference>
<feature type="repeat" description="WD" evidence="3">
    <location>
        <begin position="293"/>
        <end position="334"/>
    </location>
</feature>
<evidence type="ECO:0000313" key="5">
    <source>
        <dbReference type="Proteomes" id="UP001367508"/>
    </source>
</evidence>
<evidence type="ECO:0000256" key="1">
    <source>
        <dbReference type="ARBA" id="ARBA00022574"/>
    </source>
</evidence>